<reference evidence="2" key="1">
    <citation type="submission" date="2019-09" db="EMBL/GenBank/DDBJ databases">
        <authorList>
            <person name="Cremers G."/>
        </authorList>
    </citation>
    <scope>NUCLEOTIDE SEQUENCE [LARGE SCALE GENOMIC DNA]</scope>
    <source>
        <strain evidence="2">3B</strain>
    </source>
</reference>
<dbReference type="Proteomes" id="UP000381693">
    <property type="component" value="Unassembled WGS sequence"/>
</dbReference>
<evidence type="ECO:0000259" key="1">
    <source>
        <dbReference type="Pfam" id="PF09917"/>
    </source>
</evidence>
<dbReference type="InterPro" id="IPR019223">
    <property type="entry name" value="DUF2147"/>
</dbReference>
<dbReference type="EMBL" id="CABFUZ020000085">
    <property type="protein sequence ID" value="VVM05382.1"/>
    <property type="molecule type" value="Genomic_DNA"/>
</dbReference>
<dbReference type="Pfam" id="PF09917">
    <property type="entry name" value="DUF2147"/>
    <property type="match status" value="1"/>
</dbReference>
<dbReference type="AlphaFoldDB" id="A0A5E6M7N9"/>
<protein>
    <recommendedName>
        <fullName evidence="1">DUF2147 domain-containing protein</fullName>
    </recommendedName>
</protein>
<proteinExistence type="predicted"/>
<accession>A0A5E6M7N9</accession>
<dbReference type="PANTHER" id="PTHR36919">
    <property type="entry name" value="BLR1215 PROTEIN"/>
    <property type="match status" value="1"/>
</dbReference>
<comment type="caution">
    <text evidence="2">The sequence shown here is derived from an EMBL/GenBank/DDBJ whole genome shotgun (WGS) entry which is preliminary data.</text>
</comment>
<dbReference type="PANTHER" id="PTHR36919:SF3">
    <property type="entry name" value="BLL5882 PROTEIN"/>
    <property type="match status" value="1"/>
</dbReference>
<name>A0A5E6M7N9_9BACT</name>
<evidence type="ECO:0000313" key="2">
    <source>
        <dbReference type="EMBL" id="VVM05382.1"/>
    </source>
</evidence>
<keyword evidence="3" id="KW-1185">Reference proteome</keyword>
<gene>
    <name evidence="2" type="ORF">MAMC_00524</name>
</gene>
<dbReference type="Gene3D" id="2.40.128.520">
    <property type="match status" value="1"/>
</dbReference>
<evidence type="ECO:0000313" key="3">
    <source>
        <dbReference type="Proteomes" id="UP000381693"/>
    </source>
</evidence>
<sequence>MLAALVSWIESATGEAGARSIAGRWKTVDDRTGRLHAVVRIVEQPGGFEGYVERILQILPGDDPSGLCVRCEGRWKDQPVLGMKILWGLRREGEEYVGGRILDPNDGKIYSCKAKLLEGGEKLQIRGFLGISLLGRTVVWLREEGT</sequence>
<organism evidence="2 3">
    <name type="scientific">Methylacidimicrobium cyclopophantes</name>
    <dbReference type="NCBI Taxonomy" id="1041766"/>
    <lineage>
        <taxon>Bacteria</taxon>
        <taxon>Pseudomonadati</taxon>
        <taxon>Verrucomicrobiota</taxon>
        <taxon>Methylacidimicrobium</taxon>
    </lineage>
</organism>
<feature type="domain" description="DUF2147" evidence="1">
    <location>
        <begin position="23"/>
        <end position="142"/>
    </location>
</feature>